<dbReference type="Pfam" id="PF17963">
    <property type="entry name" value="Big_9"/>
    <property type="match status" value="11"/>
</dbReference>
<evidence type="ECO:0000256" key="1">
    <source>
        <dbReference type="PROSITE-ProRule" id="PRU00473"/>
    </source>
</evidence>
<dbReference type="Gene3D" id="2.60.40.2810">
    <property type="match status" value="9"/>
</dbReference>
<accession>A0A4R1F348</accession>
<dbReference type="CDD" id="cd07185">
    <property type="entry name" value="OmpA_C-like"/>
    <property type="match status" value="1"/>
</dbReference>
<feature type="signal peptide" evidence="3">
    <location>
        <begin position="1"/>
        <end position="29"/>
    </location>
</feature>
<evidence type="ECO:0000313" key="6">
    <source>
        <dbReference type="Proteomes" id="UP000294887"/>
    </source>
</evidence>
<name>A0A4R1F348_9GAMM</name>
<dbReference type="EMBL" id="SMFQ01000003">
    <property type="protein sequence ID" value="TCJ86982.1"/>
    <property type="molecule type" value="Genomic_DNA"/>
</dbReference>
<dbReference type="Proteomes" id="UP000294887">
    <property type="component" value="Unassembled WGS sequence"/>
</dbReference>
<dbReference type="PROSITE" id="PS51123">
    <property type="entry name" value="OMPA_2"/>
    <property type="match status" value="1"/>
</dbReference>
<organism evidence="5 6">
    <name type="scientific">Cocleimonas flava</name>
    <dbReference type="NCBI Taxonomy" id="634765"/>
    <lineage>
        <taxon>Bacteria</taxon>
        <taxon>Pseudomonadati</taxon>
        <taxon>Pseudomonadota</taxon>
        <taxon>Gammaproteobacteria</taxon>
        <taxon>Thiotrichales</taxon>
        <taxon>Thiotrichaceae</taxon>
        <taxon>Cocleimonas</taxon>
    </lineage>
</organism>
<feature type="compositionally biased region" description="Polar residues" evidence="2">
    <location>
        <begin position="1110"/>
        <end position="1126"/>
    </location>
</feature>
<keyword evidence="1" id="KW-0472">Membrane</keyword>
<keyword evidence="3" id="KW-0732">Signal</keyword>
<sequence>MTKKFTTYTWAFLPFVFSSAAVLTSPSFASPSASQQYQDGHYEDARQVSRANHEYVGGRTSIGGGITDDGDVDVEFNQVISEGQNHSTGVGLWAGYDLEGDDKGLLGRGVQMNHNWVSRDKFGNTSHVNKVFAAYDKNEAGHDKATVGYGRENQNLFWDAHVSKGLSGRKDSRIIDGKTVSDRAYDYGVGGSIGKFIPDANVRVRAGLDHEWSDKVGAGEKDAHNTTLSAGLEKFFQGTGHSVSVDVSGSKRSGGYNDGASSDADVSGRVGYRYDFGSAFRAESTTRRVRVEVPGKATPPRYEQRTQYKRVPTYKTVPVYGNKNVGTGKKRLVKSTMELEGQTFFKLNSSKLIPSAKTRLLQVAAEIRKTGYKGNIRITGNTCGLGDAVYDQILSEKRANSVKKFLIKNGFNPDHLVSRGLGKAHPKYPNVPGQGFKNRRVDIEYVTESQRYVEDKTAQQRVQTGTRQVVSGFKNVPNGTKNVMIDSGQPGTPRVIWKTETIKNSPAWITRALHNNIKHDRSVNTYQTTEGSTTPLSNQGPVATNDSTKVECGQSVAINVLANDTDVNNDTLNVTSFTQPSNGTVSRGANNELIYTANGGGCGVDDQFTYTISDGNGGTDTATVTISVEADDKVVAANEVSATEEGEAVTIDVLSNDDADATITRIVAAAANGVVSIVNGKLVYTPNPGFYGTDKFTYEVKDPSGNVDTATVTVTVKKPENSAPIAVGETTPTQMGQAVTLNILDNDSDPENDTLTITNVSDPAHGTAAIRGGQIIYTPDTGYVGTDSFTYTISDGNGGTATATETITITGSTSLSNSAPVATDDNATTPVNQAVTLTTLSNDTDPDGDALTISNVSNPQNGTAVIRGGEIIYTPDTDFVGTETFTYTISDGNGNTATATETVIVTGPGNAIPNAVNDASKVACNGDVVINVLSNDTDTDGNTLSVSSFTQPANGSVTQGSNGTLIYTSNGAACDIDDKFTYTVSDGNGGSDTATVTVVVDPAANSAPVAVDDNKTTLQNTPVSFNSLTNDSDPENDTLTITAVGSPSHGSAEISGNQIIYTPDNGYVGQDSFSYTISDGKGNTATATETVTITAVVEPNKMPVAKDDSVSTNQDTPVTLNTLSNDSDPDGDTLTITSVGNPSNGKAVINSDKIVYTPEAGFVGEDSFTYFISDGKGGTATAIETITVKAVVAPNKAPVAVDDAVTTDQDTPVTLNTLSNDSDPDGDSLKITSIGNPSHGSASINGGKIVYTPDPGYVGTDSFSYEISDGKGGTATATETITIKAVVIPNKAPVAKDDSATTPEQTPVTLTTLSNDSDPDGDNLTITNVETPANGTATINGQTIVYTPKAGFSGTDKFEYTISDGNGGTATATETVIVTAVNKAPNASNDVATTGCSVITIDVLGNDTDPDGDTLKLVSVTGANLGTAVVSGNNIVYTPSNTCGKGNTGVDNLSYTISDGNGHTASAGVTVNVEGVTGTSSINAESDDVTTTKGTPITINALANDGGEGLKIIAVDSGSNGNAVVSGNKIVYTPFADFTGTESIWYDIIDENGHNDSALIVIFVEEGCPTGTKCN</sequence>
<evidence type="ECO:0000256" key="2">
    <source>
        <dbReference type="SAM" id="MobiDB-lite"/>
    </source>
</evidence>
<dbReference type="GO" id="GO:0016020">
    <property type="term" value="C:membrane"/>
    <property type="evidence" value="ECO:0007669"/>
    <property type="project" value="UniProtKB-UniRule"/>
</dbReference>
<dbReference type="OrthoDB" id="5902819at2"/>
<dbReference type="Pfam" id="PF00691">
    <property type="entry name" value="OmpA"/>
    <property type="match status" value="1"/>
</dbReference>
<proteinExistence type="predicted"/>
<comment type="caution">
    <text evidence="5">The sequence shown here is derived from an EMBL/GenBank/DDBJ whole genome shotgun (WGS) entry which is preliminary data.</text>
</comment>
<evidence type="ECO:0000313" key="5">
    <source>
        <dbReference type="EMBL" id="TCJ86982.1"/>
    </source>
</evidence>
<dbReference type="SUPFAM" id="SSF103088">
    <property type="entry name" value="OmpA-like"/>
    <property type="match status" value="1"/>
</dbReference>
<feature type="domain" description="OmpA-like" evidence="4">
    <location>
        <begin position="332"/>
        <end position="449"/>
    </location>
</feature>
<protein>
    <submittedName>
        <fullName evidence="5">OmpA family protein</fullName>
    </submittedName>
</protein>
<feature type="region of interest" description="Disordered" evidence="2">
    <location>
        <begin position="1295"/>
        <end position="1322"/>
    </location>
</feature>
<gene>
    <name evidence="5" type="ORF">EV695_1483</name>
</gene>
<dbReference type="InterPro" id="IPR036737">
    <property type="entry name" value="OmpA-like_sf"/>
</dbReference>
<dbReference type="PANTHER" id="PTHR34720:SF9">
    <property type="entry name" value="BLR4714 PROTEIN"/>
    <property type="match status" value="1"/>
</dbReference>
<evidence type="ECO:0000259" key="4">
    <source>
        <dbReference type="PROSITE" id="PS51123"/>
    </source>
</evidence>
<feature type="chain" id="PRO_5020686538" evidence="3">
    <location>
        <begin position="30"/>
        <end position="1575"/>
    </location>
</feature>
<evidence type="ECO:0000256" key="3">
    <source>
        <dbReference type="SAM" id="SignalP"/>
    </source>
</evidence>
<dbReference type="PANTHER" id="PTHR34720">
    <property type="entry name" value="MICROCYSTIN DEPENDENT PROTEIN"/>
    <property type="match status" value="1"/>
</dbReference>
<dbReference type="Gene3D" id="2.60.40.3440">
    <property type="match status" value="2"/>
</dbReference>
<dbReference type="Gene3D" id="3.30.1330.60">
    <property type="entry name" value="OmpA-like domain"/>
    <property type="match status" value="1"/>
</dbReference>
<keyword evidence="6" id="KW-1185">Reference proteome</keyword>
<dbReference type="NCBIfam" id="NF012211">
    <property type="entry name" value="tand_rpt_95"/>
    <property type="match status" value="10"/>
</dbReference>
<reference evidence="5 6" key="1">
    <citation type="submission" date="2019-03" db="EMBL/GenBank/DDBJ databases">
        <title>Genomic Encyclopedia of Type Strains, Phase IV (KMG-IV): sequencing the most valuable type-strain genomes for metagenomic binning, comparative biology and taxonomic classification.</title>
        <authorList>
            <person name="Goeker M."/>
        </authorList>
    </citation>
    <scope>NUCLEOTIDE SEQUENCE [LARGE SCALE GENOMIC DNA]</scope>
    <source>
        <strain evidence="5 6">DSM 24830</strain>
    </source>
</reference>
<feature type="region of interest" description="Disordered" evidence="2">
    <location>
        <begin position="1105"/>
        <end position="1131"/>
    </location>
</feature>
<dbReference type="RefSeq" id="WP_131905301.1">
    <property type="nucleotide sequence ID" value="NZ_BAAAFU010000004.1"/>
</dbReference>
<feature type="compositionally biased region" description="Low complexity" evidence="2">
    <location>
        <begin position="1301"/>
        <end position="1313"/>
    </location>
</feature>
<dbReference type="InterPro" id="IPR006665">
    <property type="entry name" value="OmpA-like"/>
</dbReference>